<dbReference type="Gene3D" id="3.40.50.150">
    <property type="entry name" value="Vaccinia Virus protein VP39"/>
    <property type="match status" value="1"/>
</dbReference>
<dbReference type="GO" id="GO:0005737">
    <property type="term" value="C:cytoplasm"/>
    <property type="evidence" value="ECO:0007669"/>
    <property type="project" value="UniProtKB-SubCell"/>
</dbReference>
<keyword evidence="6 12" id="KW-0489">Methyltransferase</keyword>
<comment type="caution">
    <text evidence="12">The sequence shown here is derived from an EMBL/GenBank/DDBJ whole genome shotgun (WGS) entry which is preliminary data.</text>
</comment>
<evidence type="ECO:0000256" key="1">
    <source>
        <dbReference type="ARBA" id="ARBA00004496"/>
    </source>
</evidence>
<comment type="similarity">
    <text evidence="2">Belongs to the methyltransferase superfamily. L-isoaspartyl/D-aspartyl protein methyltransferase family.</text>
</comment>
<evidence type="ECO:0000313" key="12">
    <source>
        <dbReference type="EMBL" id="TCK21054.1"/>
    </source>
</evidence>
<protein>
    <recommendedName>
        <fullName evidence="4">Protein-L-isoaspartate O-methyltransferase</fullName>
        <ecNumber evidence="3">2.1.1.77</ecNumber>
    </recommendedName>
    <alternativeName>
        <fullName evidence="11">L-isoaspartyl protein carboxyl methyltransferase</fullName>
    </alternativeName>
    <alternativeName>
        <fullName evidence="9">Protein L-isoaspartyl methyltransferase</fullName>
    </alternativeName>
    <alternativeName>
        <fullName evidence="10">Protein-beta-aspartate methyltransferase</fullName>
    </alternativeName>
</protein>
<dbReference type="SUPFAM" id="SSF53335">
    <property type="entry name" value="S-adenosyl-L-methionine-dependent methyltransferases"/>
    <property type="match status" value="1"/>
</dbReference>
<gene>
    <name evidence="12" type="ORF">EV378_5028</name>
</gene>
<keyword evidence="13" id="KW-1185">Reference proteome</keyword>
<evidence type="ECO:0000256" key="5">
    <source>
        <dbReference type="ARBA" id="ARBA00022490"/>
    </source>
</evidence>
<evidence type="ECO:0000256" key="8">
    <source>
        <dbReference type="ARBA" id="ARBA00022691"/>
    </source>
</evidence>
<dbReference type="RefSeq" id="WP_165922470.1">
    <property type="nucleotide sequence ID" value="NZ_SMFZ01000002.1"/>
</dbReference>
<accession>A0A4R1HFX4</accession>
<name>A0A4R1HFX4_PSEEN</name>
<evidence type="ECO:0000256" key="11">
    <source>
        <dbReference type="ARBA" id="ARBA00031350"/>
    </source>
</evidence>
<evidence type="ECO:0000313" key="13">
    <source>
        <dbReference type="Proteomes" id="UP000295560"/>
    </source>
</evidence>
<keyword evidence="8" id="KW-0949">S-adenosyl-L-methionine</keyword>
<dbReference type="CDD" id="cd02440">
    <property type="entry name" value="AdoMet_MTases"/>
    <property type="match status" value="1"/>
</dbReference>
<dbReference type="Pfam" id="PF01135">
    <property type="entry name" value="PCMT"/>
    <property type="match status" value="1"/>
</dbReference>
<dbReference type="EMBL" id="SMFZ01000002">
    <property type="protein sequence ID" value="TCK21054.1"/>
    <property type="molecule type" value="Genomic_DNA"/>
</dbReference>
<dbReference type="GO" id="GO:0032259">
    <property type="term" value="P:methylation"/>
    <property type="evidence" value="ECO:0007669"/>
    <property type="project" value="UniProtKB-KW"/>
</dbReference>
<organism evidence="12 13">
    <name type="scientific">Pseudonocardia endophytica</name>
    <dbReference type="NCBI Taxonomy" id="401976"/>
    <lineage>
        <taxon>Bacteria</taxon>
        <taxon>Bacillati</taxon>
        <taxon>Actinomycetota</taxon>
        <taxon>Actinomycetes</taxon>
        <taxon>Pseudonocardiales</taxon>
        <taxon>Pseudonocardiaceae</taxon>
        <taxon>Pseudonocardia</taxon>
    </lineage>
</organism>
<dbReference type="PANTHER" id="PTHR11579:SF0">
    <property type="entry name" value="PROTEIN-L-ISOASPARTATE(D-ASPARTATE) O-METHYLTRANSFERASE"/>
    <property type="match status" value="1"/>
</dbReference>
<evidence type="ECO:0000256" key="3">
    <source>
        <dbReference type="ARBA" id="ARBA00011890"/>
    </source>
</evidence>
<dbReference type="Proteomes" id="UP000295560">
    <property type="component" value="Unassembled WGS sequence"/>
</dbReference>
<evidence type="ECO:0000256" key="2">
    <source>
        <dbReference type="ARBA" id="ARBA00005369"/>
    </source>
</evidence>
<keyword evidence="5" id="KW-0963">Cytoplasm</keyword>
<dbReference type="GO" id="GO:0004719">
    <property type="term" value="F:protein-L-isoaspartate (D-aspartate) O-methyltransferase activity"/>
    <property type="evidence" value="ECO:0007669"/>
    <property type="project" value="UniProtKB-EC"/>
</dbReference>
<keyword evidence="7 12" id="KW-0808">Transferase</keyword>
<sequence>MPDAVARARAHLVTELMREGRVRSDPVAEALSTVPRHLFLPDLEPEDAYADEAVPIKIADGVTLSSVSQPSMVGIMLEQLGVEPGDRILEIGAGAGWNAALLARITGPTGTVTTVDIDDDLVARTRENLAAAGVSGVDALVADGAVGHPPGAPYDRIELTVGATDIRPEWVDQLTSDGRLLLPLAVRGSQLSIAFARTGPRRLESVSVRGCAFVRLRGVGAGDSGTVALGTPGWSVQLSEANSCVDDALTGPVTAEIPSGCPASAADVWDGLGLWCAIADPAVFRLLAEGPAAESTLGRSLLGSSAGRFAVGLACDDGVALLVSDPERTIHGFGDGGARAATRLAALVDGWIAAGHPQAADLRIEADVGPGSTGDTLSEATTGPGLDTVVHTQSARLRIRTP</sequence>
<dbReference type="EC" id="2.1.1.77" evidence="3"/>
<dbReference type="AlphaFoldDB" id="A0A4R1HFX4"/>
<dbReference type="InterPro" id="IPR029063">
    <property type="entry name" value="SAM-dependent_MTases_sf"/>
</dbReference>
<evidence type="ECO:0000256" key="10">
    <source>
        <dbReference type="ARBA" id="ARBA00031323"/>
    </source>
</evidence>
<dbReference type="PANTHER" id="PTHR11579">
    <property type="entry name" value="PROTEIN-L-ISOASPARTATE O-METHYLTRANSFERASE"/>
    <property type="match status" value="1"/>
</dbReference>
<evidence type="ECO:0000256" key="4">
    <source>
        <dbReference type="ARBA" id="ARBA00013346"/>
    </source>
</evidence>
<evidence type="ECO:0000256" key="9">
    <source>
        <dbReference type="ARBA" id="ARBA00030757"/>
    </source>
</evidence>
<evidence type="ECO:0000256" key="7">
    <source>
        <dbReference type="ARBA" id="ARBA00022679"/>
    </source>
</evidence>
<comment type="subcellular location">
    <subcellularLocation>
        <location evidence="1">Cytoplasm</location>
    </subcellularLocation>
</comment>
<evidence type="ECO:0000256" key="6">
    <source>
        <dbReference type="ARBA" id="ARBA00022603"/>
    </source>
</evidence>
<reference evidence="12 13" key="1">
    <citation type="submission" date="2019-03" db="EMBL/GenBank/DDBJ databases">
        <title>Sequencing the genomes of 1000 actinobacteria strains.</title>
        <authorList>
            <person name="Klenk H.-P."/>
        </authorList>
    </citation>
    <scope>NUCLEOTIDE SEQUENCE [LARGE SCALE GENOMIC DNA]</scope>
    <source>
        <strain evidence="12 13">DSM 44969</strain>
    </source>
</reference>
<dbReference type="InterPro" id="IPR000682">
    <property type="entry name" value="PCMT"/>
</dbReference>
<proteinExistence type="inferred from homology"/>